<sequence>MFACGYQYSPYAFISLPRAPIRIPSDFVGKTVAVQPTGRFILDLILTQHRIDPAKVRVVNMGHDMTALTTGQVDAVTGFITNTKAMSVIGPDRIVMTSESAGITNYANAYFTSAETYEAQKPVLGRFIRAVGKGWGWAFQNRAEAIDILCDAYPNLDREIERATVDIVMEISFDRVTRTKGWGWFDAERIERQIKLFDSIKRFESRVPDAAGFATHEILDMTADVRPRLG</sequence>
<keyword evidence="8" id="KW-0784">Thiamine biosynthesis</keyword>
<dbReference type="GO" id="GO:0016740">
    <property type="term" value="F:transferase activity"/>
    <property type="evidence" value="ECO:0007669"/>
    <property type="project" value="UniProtKB-KW"/>
</dbReference>
<evidence type="ECO:0000256" key="11">
    <source>
        <dbReference type="ARBA" id="ARBA00048179"/>
    </source>
</evidence>
<keyword evidence="5" id="KW-0808">Transferase</keyword>
<comment type="pathway">
    <text evidence="2">Cofactor biosynthesis; thiamine diphosphate biosynthesis.</text>
</comment>
<name>A0A4D7BBM7_9HYPH</name>
<dbReference type="OrthoDB" id="7431968at2"/>
<comment type="catalytic activity">
    <reaction evidence="11">
        <text>N(6)-(pyridoxal phosphate)-L-lysyl-[4-amino-5-hydroxymethyl-2-methylpyrimidine phosphate synthase] + L-histidyl-[4-amino-5-hydroxymethyl-2-methylpyrimidine phosphate synthase] + 2 Fe(3+) + 4 H2O = L-lysyl-[4-amino-5-hydroxymethyl-2-methylpyrimidine phosphate synthase] + (2S)-2-amino-5-hydroxy-4-oxopentanoyl-[4-amino-5-hydroxymethyl-2-methylpyrimidine phosphate synthase] + 4-amino-2-methyl-5-(phosphooxymethyl)pyrimidine + 3-oxopropanoate + 2 Fe(2+) + 2 H(+)</text>
        <dbReference type="Rhea" id="RHEA:65756"/>
        <dbReference type="Rhea" id="RHEA-COMP:16892"/>
        <dbReference type="Rhea" id="RHEA-COMP:16893"/>
        <dbReference type="Rhea" id="RHEA-COMP:16894"/>
        <dbReference type="Rhea" id="RHEA-COMP:16895"/>
        <dbReference type="ChEBI" id="CHEBI:15377"/>
        <dbReference type="ChEBI" id="CHEBI:15378"/>
        <dbReference type="ChEBI" id="CHEBI:29033"/>
        <dbReference type="ChEBI" id="CHEBI:29034"/>
        <dbReference type="ChEBI" id="CHEBI:29969"/>
        <dbReference type="ChEBI" id="CHEBI:29979"/>
        <dbReference type="ChEBI" id="CHEBI:33190"/>
        <dbReference type="ChEBI" id="CHEBI:58354"/>
        <dbReference type="ChEBI" id="CHEBI:143915"/>
        <dbReference type="ChEBI" id="CHEBI:157692"/>
    </reaction>
    <physiologicalReaction direction="left-to-right" evidence="11">
        <dbReference type="Rhea" id="RHEA:65757"/>
    </physiologicalReaction>
</comment>
<evidence type="ECO:0000256" key="3">
    <source>
        <dbReference type="ARBA" id="ARBA00009406"/>
    </source>
</evidence>
<evidence type="ECO:0000256" key="5">
    <source>
        <dbReference type="ARBA" id="ARBA00022679"/>
    </source>
</evidence>
<keyword evidence="6" id="KW-0479">Metal-binding</keyword>
<evidence type="ECO:0000256" key="4">
    <source>
        <dbReference type="ARBA" id="ARBA00011738"/>
    </source>
</evidence>
<feature type="domain" description="SsuA/THI5-like" evidence="12">
    <location>
        <begin position="5"/>
        <end position="145"/>
    </location>
</feature>
<comment type="function">
    <text evidence="1">Responsible for the formation of the pyrimidine heterocycle in the thiamine biosynthesis pathway. Catalyzes the formation of hydroxymethylpyrimidine phosphate (HMP-P) from histidine and pyridoxal phosphate (PLP). The protein uses PLP and the active site histidine to form HMP-P, generating an inactive enzyme. The enzyme can only undergo a single turnover, which suggests it is a suicide enzyme.</text>
</comment>
<dbReference type="InterPro" id="IPR027939">
    <property type="entry name" value="NMT1/THI5"/>
</dbReference>
<evidence type="ECO:0000256" key="6">
    <source>
        <dbReference type="ARBA" id="ARBA00022723"/>
    </source>
</evidence>
<evidence type="ECO:0000259" key="12">
    <source>
        <dbReference type="Pfam" id="PF09084"/>
    </source>
</evidence>
<reference evidence="13 14" key="1">
    <citation type="submission" date="2019-04" db="EMBL/GenBank/DDBJ databases">
        <title>Phreatobacter aquaticus sp. nov.</title>
        <authorList>
            <person name="Choi A."/>
        </authorList>
    </citation>
    <scope>NUCLEOTIDE SEQUENCE [LARGE SCALE GENOMIC DNA]</scope>
    <source>
        <strain evidence="13 14">KCTC 52518</strain>
    </source>
</reference>
<keyword evidence="7" id="KW-0663">Pyridoxal phosphate</keyword>
<protein>
    <recommendedName>
        <fullName evidence="10">Thiamine pyrimidine synthase</fullName>
    </recommendedName>
</protein>
<proteinExistence type="inferred from homology"/>
<keyword evidence="14" id="KW-1185">Reference proteome</keyword>
<evidence type="ECO:0000256" key="8">
    <source>
        <dbReference type="ARBA" id="ARBA00022977"/>
    </source>
</evidence>
<dbReference type="InterPro" id="IPR015168">
    <property type="entry name" value="SsuA/THI5"/>
</dbReference>
<dbReference type="EMBL" id="CP039690">
    <property type="protein sequence ID" value="QCI67498.1"/>
    <property type="molecule type" value="Genomic_DNA"/>
</dbReference>
<dbReference type="Gene3D" id="3.40.190.10">
    <property type="entry name" value="Periplasmic binding protein-like II"/>
    <property type="match status" value="2"/>
</dbReference>
<evidence type="ECO:0000313" key="13">
    <source>
        <dbReference type="EMBL" id="QCI67498.1"/>
    </source>
</evidence>
<dbReference type="GO" id="GO:0046872">
    <property type="term" value="F:metal ion binding"/>
    <property type="evidence" value="ECO:0007669"/>
    <property type="project" value="UniProtKB-KW"/>
</dbReference>
<comment type="similarity">
    <text evidence="3">Belongs to the NMT1/THI5 family.</text>
</comment>
<dbReference type="AlphaFoldDB" id="A0A4D7BBM7"/>
<organism evidence="13 14">
    <name type="scientific">Phreatobacter stygius</name>
    <dbReference type="NCBI Taxonomy" id="1940610"/>
    <lineage>
        <taxon>Bacteria</taxon>
        <taxon>Pseudomonadati</taxon>
        <taxon>Pseudomonadota</taxon>
        <taxon>Alphaproteobacteria</taxon>
        <taxon>Hyphomicrobiales</taxon>
        <taxon>Phreatobacteraceae</taxon>
        <taxon>Phreatobacter</taxon>
    </lineage>
</organism>
<keyword evidence="9" id="KW-0408">Iron</keyword>
<dbReference type="Proteomes" id="UP000298781">
    <property type="component" value="Chromosome"/>
</dbReference>
<evidence type="ECO:0000256" key="2">
    <source>
        <dbReference type="ARBA" id="ARBA00004948"/>
    </source>
</evidence>
<dbReference type="PANTHER" id="PTHR31528:SF1">
    <property type="entry name" value="4-AMINO-5-HYDROXYMETHYL-2-METHYLPYRIMIDINE PHOSPHATE SYNTHASE THI11-RELATED"/>
    <property type="match status" value="1"/>
</dbReference>
<evidence type="ECO:0000256" key="7">
    <source>
        <dbReference type="ARBA" id="ARBA00022898"/>
    </source>
</evidence>
<evidence type="ECO:0000256" key="1">
    <source>
        <dbReference type="ARBA" id="ARBA00003469"/>
    </source>
</evidence>
<comment type="subunit">
    <text evidence="4">Homodimer.</text>
</comment>
<dbReference type="Pfam" id="PF09084">
    <property type="entry name" value="NMT1"/>
    <property type="match status" value="1"/>
</dbReference>
<dbReference type="GO" id="GO:0009228">
    <property type="term" value="P:thiamine biosynthetic process"/>
    <property type="evidence" value="ECO:0007669"/>
    <property type="project" value="UniProtKB-KW"/>
</dbReference>
<dbReference type="KEGG" id="pstg:E8M01_26700"/>
<dbReference type="PANTHER" id="PTHR31528">
    <property type="entry name" value="4-AMINO-5-HYDROXYMETHYL-2-METHYLPYRIMIDINE PHOSPHATE SYNTHASE THI11-RELATED"/>
    <property type="match status" value="1"/>
</dbReference>
<evidence type="ECO:0000256" key="9">
    <source>
        <dbReference type="ARBA" id="ARBA00023004"/>
    </source>
</evidence>
<evidence type="ECO:0000256" key="10">
    <source>
        <dbReference type="ARBA" id="ARBA00033171"/>
    </source>
</evidence>
<evidence type="ECO:0000313" key="14">
    <source>
        <dbReference type="Proteomes" id="UP000298781"/>
    </source>
</evidence>
<gene>
    <name evidence="13" type="ORF">E8M01_26700</name>
</gene>
<accession>A0A4D7BBM7</accession>
<dbReference type="SUPFAM" id="SSF53850">
    <property type="entry name" value="Periplasmic binding protein-like II"/>
    <property type="match status" value="1"/>
</dbReference>